<organism evidence="1 2">
    <name type="scientific">Pseudomonas syringae pv. actinidiae</name>
    <dbReference type="NCBI Taxonomy" id="103796"/>
    <lineage>
        <taxon>Bacteria</taxon>
        <taxon>Pseudomonadati</taxon>
        <taxon>Pseudomonadota</taxon>
        <taxon>Gammaproteobacteria</taxon>
        <taxon>Pseudomonadales</taxon>
        <taxon>Pseudomonadaceae</taxon>
        <taxon>Pseudomonas</taxon>
        <taxon>Pseudomonas syringae</taxon>
    </lineage>
</organism>
<dbReference type="RefSeq" id="WP_017699139.1">
    <property type="nucleotide sequence ID" value="NZ_AP019411.1"/>
</dbReference>
<evidence type="ECO:0000313" key="1">
    <source>
        <dbReference type="EMBL" id="GBH07061.1"/>
    </source>
</evidence>
<sequence length="109" mass="12497">MPAPTDKIDQTEEELNRCIHDLFLYNEYAEWRKSLSALSVGKWHSLMKSLATSNAPSIALLAFGDEICSNLMFSHIKAPDYAQSQMHMVQFTMSGSMWQCVVWHCPERN</sequence>
<gene>
    <name evidence="1" type="ORF">KPSA1_00394</name>
</gene>
<name>A0A2V0Q431_PSESF</name>
<accession>A0A2V0Q431</accession>
<dbReference type="Proteomes" id="UP000247480">
    <property type="component" value="Unassembled WGS sequence"/>
</dbReference>
<dbReference type="AlphaFoldDB" id="A0A2V0Q431"/>
<proteinExistence type="predicted"/>
<dbReference type="EMBL" id="BGJZ01000011">
    <property type="protein sequence ID" value="GBH07061.1"/>
    <property type="molecule type" value="Genomic_DNA"/>
</dbReference>
<reference evidence="1 2" key="1">
    <citation type="submission" date="2018-04" db="EMBL/GenBank/DDBJ databases">
        <title>Draft genome sequence of Pseudomonas syringae pv. actinidiae biovar 1 strains isolated from kiwifruit in Kagawa prefecture.</title>
        <authorList>
            <person name="Tabuchi M."/>
            <person name="Saito M."/>
            <person name="Fujiwara S."/>
            <person name="Sasa N."/>
            <person name="Akimitsu K."/>
            <person name="Gomi K."/>
            <person name="Konishi-Sugita S."/>
            <person name="Hamano K."/>
            <person name="Kataoka I."/>
        </authorList>
    </citation>
    <scope>NUCLEOTIDE SEQUENCE [LARGE SCALE GENOMIC DNA]</scope>
    <source>
        <strain evidence="1 2">MAFF212206</strain>
    </source>
</reference>
<evidence type="ECO:0000313" key="2">
    <source>
        <dbReference type="Proteomes" id="UP000247480"/>
    </source>
</evidence>
<protein>
    <submittedName>
        <fullName evidence="1">ATPase and permease component</fullName>
    </submittedName>
</protein>
<comment type="caution">
    <text evidence="1">The sequence shown here is derived from an EMBL/GenBank/DDBJ whole genome shotgun (WGS) entry which is preliminary data.</text>
</comment>